<reference evidence="1 2" key="1">
    <citation type="submission" date="2023-07" db="EMBL/GenBank/DDBJ databases">
        <title>Sorghum-associated microbial communities from plants grown in Nebraska, USA.</title>
        <authorList>
            <person name="Schachtman D."/>
        </authorList>
    </citation>
    <scope>NUCLEOTIDE SEQUENCE [LARGE SCALE GENOMIC DNA]</scope>
    <source>
        <strain evidence="1 2">BE167</strain>
    </source>
</reference>
<evidence type="ECO:0000313" key="2">
    <source>
        <dbReference type="Proteomes" id="UP001252243"/>
    </source>
</evidence>
<keyword evidence="2" id="KW-1185">Reference proteome</keyword>
<sequence length="255" mass="26829">MGLSSAGGAGHLDPLLYPWDPPVASGVMDGNDFRPLERSAGLDEALAQASAPPLEGRSLVVSIGSNSSADVMRRKFANYHQPVSAVLPLVRGQLHNVAVGHSAHVSKAGYIAAAPYPLMGECTAVWLSWLDDVQLLALDETEPNYRRIQLDGEACPLAADHGERPEEFSLFTSRWGVLTDGDGGKLPFLDQPALFGLLAGSGTGDLLEEGKSVFDGPPELVAEQLAMPSVQAWARDWFSSAGLAAPVDFDGPGAG</sequence>
<organism evidence="1 2">
    <name type="scientific">Arthrobacter ginsengisoli</name>
    <dbReference type="NCBI Taxonomy" id="1356565"/>
    <lineage>
        <taxon>Bacteria</taxon>
        <taxon>Bacillati</taxon>
        <taxon>Actinomycetota</taxon>
        <taxon>Actinomycetes</taxon>
        <taxon>Micrococcales</taxon>
        <taxon>Micrococcaceae</taxon>
        <taxon>Arthrobacter</taxon>
    </lineage>
</organism>
<gene>
    <name evidence="1" type="ORF">J2X01_002868</name>
</gene>
<proteinExistence type="predicted"/>
<evidence type="ECO:0000313" key="1">
    <source>
        <dbReference type="EMBL" id="MDR7083573.1"/>
    </source>
</evidence>
<dbReference type="RefSeq" id="WP_310058521.1">
    <property type="nucleotide sequence ID" value="NZ_JAVDVQ010000012.1"/>
</dbReference>
<protein>
    <submittedName>
        <fullName evidence="1">Uncharacterized protein</fullName>
    </submittedName>
</protein>
<dbReference type="Proteomes" id="UP001252243">
    <property type="component" value="Unassembled WGS sequence"/>
</dbReference>
<comment type="caution">
    <text evidence="1">The sequence shown here is derived from an EMBL/GenBank/DDBJ whole genome shotgun (WGS) entry which is preliminary data.</text>
</comment>
<accession>A0ABU1UEJ4</accession>
<dbReference type="EMBL" id="JAVDVQ010000012">
    <property type="protein sequence ID" value="MDR7083573.1"/>
    <property type="molecule type" value="Genomic_DNA"/>
</dbReference>
<name>A0ABU1UEJ4_9MICC</name>